<proteinExistence type="predicted"/>
<gene>
    <name evidence="1" type="ORF">H4687_002674</name>
</gene>
<protein>
    <submittedName>
        <fullName evidence="1">Uncharacterized protein</fullName>
    </submittedName>
</protein>
<comment type="caution">
    <text evidence="1">The sequence shown here is derived from an EMBL/GenBank/DDBJ whole genome shotgun (WGS) entry which is preliminary data.</text>
</comment>
<dbReference type="OrthoDB" id="4336789at2"/>
<dbReference type="EMBL" id="JADBGF010000001">
    <property type="protein sequence ID" value="MBE1596545.1"/>
    <property type="molecule type" value="Genomic_DNA"/>
</dbReference>
<dbReference type="AlphaFoldDB" id="A0A8I0P1L9"/>
<organism evidence="1 2">
    <name type="scientific">Streptomyces stelliscabiei</name>
    <dbReference type="NCBI Taxonomy" id="146820"/>
    <lineage>
        <taxon>Bacteria</taxon>
        <taxon>Bacillati</taxon>
        <taxon>Actinomycetota</taxon>
        <taxon>Actinomycetes</taxon>
        <taxon>Kitasatosporales</taxon>
        <taxon>Streptomycetaceae</taxon>
        <taxon>Streptomyces</taxon>
    </lineage>
</organism>
<keyword evidence="2" id="KW-1185">Reference proteome</keyword>
<accession>A0A8I0P1L9</accession>
<evidence type="ECO:0000313" key="1">
    <source>
        <dbReference type="EMBL" id="MBE1596545.1"/>
    </source>
</evidence>
<name>A0A8I0P1L9_9ACTN</name>
<dbReference type="GeneID" id="86827266"/>
<sequence>MSLPGFTGTPTGVPAGDRIVPQHITCEEEQGPPCTTRCKHSWNPAVCRRECIEERCSASWGES</sequence>
<evidence type="ECO:0000313" key="2">
    <source>
        <dbReference type="Proteomes" id="UP000629287"/>
    </source>
</evidence>
<dbReference type="Proteomes" id="UP000629287">
    <property type="component" value="Unassembled WGS sequence"/>
</dbReference>
<dbReference type="RefSeq" id="WP_046914274.1">
    <property type="nucleotide sequence ID" value="NZ_JADBGF010000001.1"/>
</dbReference>
<reference evidence="1 2" key="1">
    <citation type="submission" date="2020-10" db="EMBL/GenBank/DDBJ databases">
        <title>Sequencing the genomes of 1000 actinobacteria strains.</title>
        <authorList>
            <person name="Klenk H.-P."/>
        </authorList>
    </citation>
    <scope>NUCLEOTIDE SEQUENCE [LARGE SCALE GENOMIC DNA]</scope>
    <source>
        <strain evidence="1 2">DSM 41803</strain>
    </source>
</reference>